<proteinExistence type="predicted"/>
<dbReference type="Proteomes" id="UP000094067">
    <property type="component" value="Unassembled WGS sequence"/>
</dbReference>
<dbReference type="RefSeq" id="WP_044962729.1">
    <property type="nucleotide sequence ID" value="NZ_MCGH01000002.1"/>
</dbReference>
<sequence length="80" mass="9378">MKKENKHRKRIPQPFAGGNPFSHSFFLKIGEEEVEIKLCYPVISRQIQGRRYRKNELDSSEEGGQLYDERYFLCVAEAIA</sequence>
<evidence type="ECO:0000313" key="1">
    <source>
        <dbReference type="EMBL" id="ODM06760.1"/>
    </source>
</evidence>
<comment type="caution">
    <text evidence="1">The sequence shown here is derived from an EMBL/GenBank/DDBJ whole genome shotgun (WGS) entry which is preliminary data.</text>
</comment>
<gene>
    <name evidence="1" type="ORF">BEI61_02650</name>
</gene>
<evidence type="ECO:0000313" key="2">
    <source>
        <dbReference type="Proteomes" id="UP000094067"/>
    </source>
</evidence>
<organism evidence="1 2">
    <name type="scientific">Eisenbergiella tayi</name>
    <dbReference type="NCBI Taxonomy" id="1432052"/>
    <lineage>
        <taxon>Bacteria</taxon>
        <taxon>Bacillati</taxon>
        <taxon>Bacillota</taxon>
        <taxon>Clostridia</taxon>
        <taxon>Lachnospirales</taxon>
        <taxon>Lachnospiraceae</taxon>
        <taxon>Eisenbergiella</taxon>
    </lineage>
</organism>
<protein>
    <submittedName>
        <fullName evidence="1">Uncharacterized protein</fullName>
    </submittedName>
</protein>
<name>A0A1E3ADE2_9FIRM</name>
<reference evidence="1 2" key="1">
    <citation type="submission" date="2016-07" db="EMBL/GenBank/DDBJ databases">
        <title>Characterization of isolates of Eisenbergiella tayi derived from blood cultures, using whole genome sequencing.</title>
        <authorList>
            <person name="Burdz T."/>
            <person name="Wiebe D."/>
            <person name="Huynh C."/>
            <person name="Bernard K."/>
        </authorList>
    </citation>
    <scope>NUCLEOTIDE SEQUENCE [LARGE SCALE GENOMIC DNA]</scope>
    <source>
        <strain evidence="1 2">NML 110608</strain>
    </source>
</reference>
<dbReference type="EMBL" id="MCGH01000002">
    <property type="protein sequence ID" value="ODM06760.1"/>
    <property type="molecule type" value="Genomic_DNA"/>
</dbReference>
<accession>A0A1E3ADE2</accession>
<dbReference type="AlphaFoldDB" id="A0A1E3ADE2"/>